<dbReference type="InterPro" id="IPR042333">
    <property type="entry name" value="LRAD2/Mig-13-like"/>
</dbReference>
<dbReference type="AlphaFoldDB" id="A0AB34GLG4"/>
<evidence type="ECO:0000256" key="2">
    <source>
        <dbReference type="PROSITE-ProRule" id="PRU00059"/>
    </source>
</evidence>
<reference evidence="4 5" key="1">
    <citation type="submission" date="2022-11" db="EMBL/GenBank/DDBJ databases">
        <title>Whole genome sequence of Eschrichtius robustus ER-17-0199.</title>
        <authorList>
            <person name="Bruniche-Olsen A."/>
            <person name="Black A.N."/>
            <person name="Fields C.J."/>
            <person name="Walden K."/>
            <person name="Dewoody J.A."/>
        </authorList>
    </citation>
    <scope>NUCLEOTIDE SEQUENCE [LARGE SCALE GENOMIC DNA]</scope>
    <source>
        <strain evidence="4">ER-17-0199</strain>
        <tissue evidence="4">Blubber</tissue>
    </source>
</reference>
<comment type="caution">
    <text evidence="2">Lacks conserved residue(s) required for the propagation of feature annotation.</text>
</comment>
<dbReference type="Gene3D" id="2.60.120.290">
    <property type="entry name" value="Spermadhesin, CUB domain"/>
    <property type="match status" value="1"/>
</dbReference>
<accession>A0AB34GLG4</accession>
<dbReference type="PANTHER" id="PTHR24652:SF67">
    <property type="entry name" value="LOW-DENSITY LIPOPROTEIN RECEPTOR CLASS A DOMAIN-CONTAINING PROTEIN 2"/>
    <property type="match status" value="1"/>
</dbReference>
<proteinExistence type="predicted"/>
<dbReference type="EMBL" id="JAIQCJ010002152">
    <property type="protein sequence ID" value="KAJ8780888.1"/>
    <property type="molecule type" value="Genomic_DNA"/>
</dbReference>
<protein>
    <recommendedName>
        <fullName evidence="3">CUB domain-containing protein</fullName>
    </recommendedName>
</protein>
<gene>
    <name evidence="4" type="ORF">J1605_000931</name>
</gene>
<comment type="caution">
    <text evidence="4">The sequence shown here is derived from an EMBL/GenBank/DDBJ whole genome shotgun (WGS) entry which is preliminary data.</text>
</comment>
<keyword evidence="5" id="KW-1185">Reference proteome</keyword>
<dbReference type="CDD" id="cd00041">
    <property type="entry name" value="CUB"/>
    <property type="match status" value="1"/>
</dbReference>
<dbReference type="PANTHER" id="PTHR24652">
    <property type="entry name" value="LOW-DENSITY LIPOPROTEIN RECEPTOR CLASS A DOMAIN-CONTAINING PROTEIN 2"/>
    <property type="match status" value="1"/>
</dbReference>
<sequence length="261" mass="28631">MDLHGRGALQVEERPLYPSLPKDPKLKILQVFPIAGHRRAWTEACPLQLPQRLLLLGATALTASALHTADLVDLCGRTWQGDGLLLRSHSASRRFYFVAPDTDCRLWMLAAAPGDRIRFQFRFFLVYSLTPAAPNASSPAPEDPCAPGSYLQFYEGPPGAPRPLGARLCGLTIPEPVASSGDFLGLRLVTRGRQPRVDFVGEVSSFRLGGAKHSVVLRILIVPPLSTPGSCCAYFRCQNSRCIPPEPGVRSLGHGQLWRWQ</sequence>
<dbReference type="InterPro" id="IPR035914">
    <property type="entry name" value="Sperma_CUB_dom_sf"/>
</dbReference>
<name>A0AB34GLG4_ESCRO</name>
<evidence type="ECO:0000259" key="3">
    <source>
        <dbReference type="PROSITE" id="PS01180"/>
    </source>
</evidence>
<dbReference type="InterPro" id="IPR000859">
    <property type="entry name" value="CUB_dom"/>
</dbReference>
<feature type="domain" description="CUB" evidence="3">
    <location>
        <begin position="75"/>
        <end position="206"/>
    </location>
</feature>
<dbReference type="SUPFAM" id="SSF49854">
    <property type="entry name" value="Spermadhesin, CUB domain"/>
    <property type="match status" value="1"/>
</dbReference>
<organism evidence="4 5">
    <name type="scientific">Eschrichtius robustus</name>
    <name type="common">California gray whale</name>
    <name type="synonym">Eschrichtius gibbosus</name>
    <dbReference type="NCBI Taxonomy" id="9764"/>
    <lineage>
        <taxon>Eukaryota</taxon>
        <taxon>Metazoa</taxon>
        <taxon>Chordata</taxon>
        <taxon>Craniata</taxon>
        <taxon>Vertebrata</taxon>
        <taxon>Euteleostomi</taxon>
        <taxon>Mammalia</taxon>
        <taxon>Eutheria</taxon>
        <taxon>Laurasiatheria</taxon>
        <taxon>Artiodactyla</taxon>
        <taxon>Whippomorpha</taxon>
        <taxon>Cetacea</taxon>
        <taxon>Mysticeti</taxon>
        <taxon>Eschrichtiidae</taxon>
        <taxon>Eschrichtius</taxon>
    </lineage>
</organism>
<evidence type="ECO:0000313" key="4">
    <source>
        <dbReference type="EMBL" id="KAJ8780888.1"/>
    </source>
</evidence>
<dbReference type="Proteomes" id="UP001159641">
    <property type="component" value="Unassembled WGS sequence"/>
</dbReference>
<dbReference type="PROSITE" id="PS01180">
    <property type="entry name" value="CUB"/>
    <property type="match status" value="1"/>
</dbReference>
<evidence type="ECO:0000313" key="5">
    <source>
        <dbReference type="Proteomes" id="UP001159641"/>
    </source>
</evidence>
<keyword evidence="1" id="KW-1015">Disulfide bond</keyword>
<evidence type="ECO:0000256" key="1">
    <source>
        <dbReference type="ARBA" id="ARBA00023157"/>
    </source>
</evidence>